<evidence type="ECO:0000256" key="1">
    <source>
        <dbReference type="SAM" id="SignalP"/>
    </source>
</evidence>
<feature type="chain" id="PRO_5022970212" evidence="1">
    <location>
        <begin position="27"/>
        <end position="109"/>
    </location>
</feature>
<proteinExistence type="predicted"/>
<comment type="caution">
    <text evidence="2">The sequence shown here is derived from an EMBL/GenBank/DDBJ whole genome shotgun (WGS) entry which is preliminary data.</text>
</comment>
<keyword evidence="1" id="KW-0732">Signal</keyword>
<evidence type="ECO:0000313" key="2">
    <source>
        <dbReference type="EMBL" id="TXK52144.1"/>
    </source>
</evidence>
<evidence type="ECO:0000313" key="3">
    <source>
        <dbReference type="Proteomes" id="UP000321926"/>
    </source>
</evidence>
<name>A0A5C8KEQ6_9BACT</name>
<dbReference type="RefSeq" id="WP_147920014.1">
    <property type="nucleotide sequence ID" value="NZ_VRTY01000004.1"/>
</dbReference>
<gene>
    <name evidence="2" type="ORF">FVR03_01610</name>
</gene>
<dbReference type="Proteomes" id="UP000321926">
    <property type="component" value="Unassembled WGS sequence"/>
</dbReference>
<dbReference type="AlphaFoldDB" id="A0A5C8KEQ6"/>
<accession>A0A5C8KEQ6</accession>
<dbReference type="OrthoDB" id="884632at2"/>
<sequence length="109" mass="12176">MKNAITKTVCALSIVLGTGMSAKAQAPEPGKGSWVVETNLTQKNYSIVRFYNQHGQQIYEEKLQGVYLDVTKAKTRKMLNKTLAHVSSNTVIAGQYFKNTLPDDRLAKW</sequence>
<organism evidence="2 3">
    <name type="scientific">Pontibacter qinzhouensis</name>
    <dbReference type="NCBI Taxonomy" id="2603253"/>
    <lineage>
        <taxon>Bacteria</taxon>
        <taxon>Pseudomonadati</taxon>
        <taxon>Bacteroidota</taxon>
        <taxon>Cytophagia</taxon>
        <taxon>Cytophagales</taxon>
        <taxon>Hymenobacteraceae</taxon>
        <taxon>Pontibacter</taxon>
    </lineage>
</organism>
<feature type="signal peptide" evidence="1">
    <location>
        <begin position="1"/>
        <end position="26"/>
    </location>
</feature>
<dbReference type="EMBL" id="VRTY01000004">
    <property type="protein sequence ID" value="TXK52144.1"/>
    <property type="molecule type" value="Genomic_DNA"/>
</dbReference>
<keyword evidence="3" id="KW-1185">Reference proteome</keyword>
<protein>
    <submittedName>
        <fullName evidence="2">Uncharacterized protein</fullName>
    </submittedName>
</protein>
<reference evidence="2 3" key="1">
    <citation type="submission" date="2019-08" db="EMBL/GenBank/DDBJ databases">
        <authorList>
            <person name="Shi S."/>
        </authorList>
    </citation>
    <scope>NUCLEOTIDE SEQUENCE [LARGE SCALE GENOMIC DNA]</scope>
    <source>
        <strain evidence="2 3">GY10130</strain>
    </source>
</reference>